<accession>A0A1J1I3U5</accession>
<evidence type="ECO:0000313" key="3">
    <source>
        <dbReference type="Proteomes" id="UP000183832"/>
    </source>
</evidence>
<evidence type="ECO:0000313" key="2">
    <source>
        <dbReference type="EMBL" id="CRK94976.1"/>
    </source>
</evidence>
<evidence type="ECO:0000256" key="1">
    <source>
        <dbReference type="SAM" id="Phobius"/>
    </source>
</evidence>
<keyword evidence="1" id="KW-0812">Transmembrane</keyword>
<protein>
    <submittedName>
        <fullName evidence="2">CLUMA_CG008464, isoform A</fullName>
    </submittedName>
</protein>
<keyword evidence="3" id="KW-1185">Reference proteome</keyword>
<name>A0A1J1I3U5_9DIPT</name>
<dbReference type="Proteomes" id="UP000183832">
    <property type="component" value="Unassembled WGS sequence"/>
</dbReference>
<keyword evidence="1" id="KW-1133">Transmembrane helix</keyword>
<keyword evidence="1" id="KW-0472">Membrane</keyword>
<gene>
    <name evidence="2" type="ORF">CLUMA_CG008464</name>
</gene>
<sequence length="84" mass="9878">MFKVLQVFKGFLLVVMKTLLNSVVISVFNYVSLRKLRERKRDGKIANPTTTLNTKPWDTKYFKALKTRSTLIIDYIPKLEKEKI</sequence>
<proteinExistence type="predicted"/>
<dbReference type="EMBL" id="CVRI01000040">
    <property type="protein sequence ID" value="CRK94976.1"/>
    <property type="molecule type" value="Genomic_DNA"/>
</dbReference>
<feature type="transmembrane region" description="Helical" evidence="1">
    <location>
        <begin position="12"/>
        <end position="31"/>
    </location>
</feature>
<reference evidence="2 3" key="1">
    <citation type="submission" date="2015-04" db="EMBL/GenBank/DDBJ databases">
        <authorList>
            <person name="Syromyatnikov M.Y."/>
            <person name="Popov V.N."/>
        </authorList>
    </citation>
    <scope>NUCLEOTIDE SEQUENCE [LARGE SCALE GENOMIC DNA]</scope>
</reference>
<organism evidence="2 3">
    <name type="scientific">Clunio marinus</name>
    <dbReference type="NCBI Taxonomy" id="568069"/>
    <lineage>
        <taxon>Eukaryota</taxon>
        <taxon>Metazoa</taxon>
        <taxon>Ecdysozoa</taxon>
        <taxon>Arthropoda</taxon>
        <taxon>Hexapoda</taxon>
        <taxon>Insecta</taxon>
        <taxon>Pterygota</taxon>
        <taxon>Neoptera</taxon>
        <taxon>Endopterygota</taxon>
        <taxon>Diptera</taxon>
        <taxon>Nematocera</taxon>
        <taxon>Chironomoidea</taxon>
        <taxon>Chironomidae</taxon>
        <taxon>Clunio</taxon>
    </lineage>
</organism>
<dbReference type="AlphaFoldDB" id="A0A1J1I3U5"/>